<feature type="compositionally biased region" description="Polar residues" evidence="3">
    <location>
        <begin position="766"/>
        <end position="776"/>
    </location>
</feature>
<dbReference type="PANTHER" id="PTHR14430:SF0">
    <property type="entry name" value="SEC2P DOMAIN-CONTAINING PROTEIN"/>
    <property type="match status" value="1"/>
</dbReference>
<evidence type="ECO:0000256" key="3">
    <source>
        <dbReference type="SAM" id="MobiDB-lite"/>
    </source>
</evidence>
<dbReference type="InterPro" id="IPR009449">
    <property type="entry name" value="Sec2_N"/>
</dbReference>
<feature type="compositionally biased region" description="Polar residues" evidence="3">
    <location>
        <begin position="36"/>
        <end position="45"/>
    </location>
</feature>
<dbReference type="GO" id="GO:0070319">
    <property type="term" value="C:Golgi to plasma membrane transport vesicle"/>
    <property type="evidence" value="ECO:0007669"/>
    <property type="project" value="TreeGrafter"/>
</dbReference>
<evidence type="ECO:0000259" key="4">
    <source>
        <dbReference type="Pfam" id="PF06428"/>
    </source>
</evidence>
<feature type="compositionally biased region" description="Low complexity" evidence="3">
    <location>
        <begin position="1"/>
        <end position="12"/>
    </location>
</feature>
<feature type="domain" description="GDP/GTP exchange factor Sec2 N-terminal" evidence="4">
    <location>
        <begin position="63"/>
        <end position="201"/>
    </location>
</feature>
<evidence type="ECO:0000313" key="5">
    <source>
        <dbReference type="EMBL" id="KAL1586145.1"/>
    </source>
</evidence>
<evidence type="ECO:0000313" key="6">
    <source>
        <dbReference type="Proteomes" id="UP000803884"/>
    </source>
</evidence>
<dbReference type="Gene3D" id="6.10.140.910">
    <property type="match status" value="1"/>
</dbReference>
<feature type="compositionally biased region" description="Polar residues" evidence="3">
    <location>
        <begin position="490"/>
        <end position="515"/>
    </location>
</feature>
<sequence>MAAVTMPHSHMSPSHEEHTMDTRTPSPGPRPDSKNTDTSSYQPDLSQEVSMLSTKLINAINYQTNLDDSLQHTRHELEAANRENARLRAEKKSLDDMVANGFLVRKTLMDRTVNSLKLELAKEKSAREEAEKARKQTDAELENLTTALFEEANTMVAAARKDTEAVEKRNSQLKSQINDTEMLLASQQEQLQDLKLTMGRMSERGENDTAGRESIPSTPIGSSAAMFDAMQLSPNATNIADIPPEHPLYFSHLLTPVLRNDIPAYIDFQDLLQCARKAISHSRGASSGNNSSGGLSSSSQSNLASNSSPSLPGAFSFSTSSSPQSSSFATTAPPLKDSKFYKRSLVEDIEPTLRLDLAPGLSFLSRRTVLSSLLQGSMVVEPFLPQTKFYGPIFACALCGESRKNEPYVRKHRFRTSEEESAQRYPLCDYCLSRTRAAGDFVGFLRMVRDGHWRAETEEEQKGAWEEAVRLRERMFWARQGGGVIPSLVKQGTPSTANPKSARQSLESIPEQQSPAKRASQAVQVAQEDGEQTELREVEEKAEVQETVEGKPAPDEKLMDVFKTHRRSMTLSSIAPEPTPEPTTVDEVPVVSEPQDVASELKIDLNPEPKVEEPAAEEATVIAIEPQELQNEVSEAKEPEVPVPALEDLQPEIAAVEQPSVVAPEPKDTQAQEVATESSVVAAEPVVEPTAAPKTDDAVPETPLPVISTEQVVTSPEPPVETPVEPTTSAEEEASAVDDATPAEAPAPSTSPLSPTPSTETASTLQAPAQPTQRRGSSVLARVRAMEANATSPTEEKKPPGSFD</sequence>
<feature type="compositionally biased region" description="Basic and acidic residues" evidence="3">
    <location>
        <begin position="533"/>
        <end position="553"/>
    </location>
</feature>
<accession>A0AB34KRI8</accession>
<feature type="compositionally biased region" description="Low complexity" evidence="3">
    <location>
        <begin position="673"/>
        <end position="692"/>
    </location>
</feature>
<comment type="caution">
    <text evidence="5">The sequence shown here is derived from an EMBL/GenBank/DDBJ whole genome shotgun (WGS) entry which is preliminary data.</text>
</comment>
<feature type="region of interest" description="Disordered" evidence="3">
    <location>
        <begin position="658"/>
        <end position="804"/>
    </location>
</feature>
<feature type="region of interest" description="Disordered" evidence="3">
    <location>
        <begin position="1"/>
        <end position="45"/>
    </location>
</feature>
<dbReference type="RefSeq" id="XP_069229250.1">
    <property type="nucleotide sequence ID" value="XM_069373418.1"/>
</dbReference>
<evidence type="ECO:0000256" key="2">
    <source>
        <dbReference type="SAM" id="Coils"/>
    </source>
</evidence>
<gene>
    <name evidence="5" type="ORF">WHR41_04812</name>
</gene>
<proteinExistence type="predicted"/>
<feature type="region of interest" description="Disordered" evidence="3">
    <location>
        <begin position="487"/>
        <end position="553"/>
    </location>
</feature>
<name>A0AB34KRI8_9PEZI</name>
<organism evidence="5 6">
    <name type="scientific">Cladosporium halotolerans</name>
    <dbReference type="NCBI Taxonomy" id="1052096"/>
    <lineage>
        <taxon>Eukaryota</taxon>
        <taxon>Fungi</taxon>
        <taxon>Dikarya</taxon>
        <taxon>Ascomycota</taxon>
        <taxon>Pezizomycotina</taxon>
        <taxon>Dothideomycetes</taxon>
        <taxon>Dothideomycetidae</taxon>
        <taxon>Cladosporiales</taxon>
        <taxon>Cladosporiaceae</taxon>
        <taxon>Cladosporium</taxon>
    </lineage>
</organism>
<protein>
    <recommendedName>
        <fullName evidence="4">GDP/GTP exchange factor Sec2 N-terminal domain-containing protein</fullName>
    </recommendedName>
</protein>
<dbReference type="CDD" id="cd21044">
    <property type="entry name" value="Rab11BD_RAB3IP_like"/>
    <property type="match status" value="1"/>
</dbReference>
<evidence type="ECO:0000256" key="1">
    <source>
        <dbReference type="ARBA" id="ARBA00023054"/>
    </source>
</evidence>
<dbReference type="Proteomes" id="UP000803884">
    <property type="component" value="Unassembled WGS sequence"/>
</dbReference>
<dbReference type="GeneID" id="96006256"/>
<dbReference type="InterPro" id="IPR040351">
    <property type="entry name" value="RAB3IL/RAB3IP/Sec2"/>
</dbReference>
<keyword evidence="6" id="KW-1185">Reference proteome</keyword>
<dbReference type="Pfam" id="PF25555">
    <property type="entry name" value="RAB3A-like_C"/>
    <property type="match status" value="1"/>
</dbReference>
<feature type="compositionally biased region" description="Low complexity" evidence="3">
    <location>
        <begin position="740"/>
        <end position="765"/>
    </location>
</feature>
<dbReference type="SUPFAM" id="SSF144284">
    <property type="entry name" value="Sec2 N-terminal region"/>
    <property type="match status" value="1"/>
</dbReference>
<feature type="compositionally biased region" description="Basic and acidic residues" evidence="3">
    <location>
        <begin position="794"/>
        <end position="804"/>
    </location>
</feature>
<dbReference type="GO" id="GO:0005085">
    <property type="term" value="F:guanyl-nucleotide exchange factor activity"/>
    <property type="evidence" value="ECO:0007669"/>
    <property type="project" value="InterPro"/>
</dbReference>
<dbReference type="Pfam" id="PF06428">
    <property type="entry name" value="Sec2p"/>
    <property type="match status" value="1"/>
</dbReference>
<dbReference type="PANTHER" id="PTHR14430">
    <property type="entry name" value="RABIN3-RELATED"/>
    <property type="match status" value="1"/>
</dbReference>
<feature type="coiled-coil region" evidence="2">
    <location>
        <begin position="70"/>
        <end position="204"/>
    </location>
</feature>
<dbReference type="GO" id="GO:0006887">
    <property type="term" value="P:exocytosis"/>
    <property type="evidence" value="ECO:0007669"/>
    <property type="project" value="TreeGrafter"/>
</dbReference>
<feature type="region of interest" description="Disordered" evidence="3">
    <location>
        <begin position="282"/>
        <end position="307"/>
    </location>
</feature>
<reference evidence="5 6" key="1">
    <citation type="journal article" date="2020" name="Microbiol. Resour. Announc.">
        <title>Draft Genome Sequence of a Cladosporium Species Isolated from the Mesophotic Ascidian Didemnum maculosum.</title>
        <authorList>
            <person name="Gioti A."/>
            <person name="Siaperas R."/>
            <person name="Nikolaivits E."/>
            <person name="Le Goff G."/>
            <person name="Ouazzani J."/>
            <person name="Kotoulas G."/>
            <person name="Topakas E."/>
        </authorList>
    </citation>
    <scope>NUCLEOTIDE SEQUENCE [LARGE SCALE GENOMIC DNA]</scope>
    <source>
        <strain evidence="5 6">TM138-S3</strain>
    </source>
</reference>
<keyword evidence="1 2" id="KW-0175">Coiled coil</keyword>
<dbReference type="EMBL" id="JAAQHG020000016">
    <property type="protein sequence ID" value="KAL1586145.1"/>
    <property type="molecule type" value="Genomic_DNA"/>
</dbReference>
<dbReference type="GO" id="GO:0051286">
    <property type="term" value="C:cell tip"/>
    <property type="evidence" value="ECO:0007669"/>
    <property type="project" value="TreeGrafter"/>
</dbReference>
<dbReference type="AlphaFoldDB" id="A0AB34KRI8"/>